<protein>
    <submittedName>
        <fullName evidence="1">Uncharacterized protein</fullName>
    </submittedName>
</protein>
<accession>A0A8H6S188</accession>
<evidence type="ECO:0000313" key="2">
    <source>
        <dbReference type="Proteomes" id="UP000636479"/>
    </source>
</evidence>
<gene>
    <name evidence="1" type="ORF">MIND_01325300</name>
</gene>
<reference evidence="1" key="1">
    <citation type="submission" date="2020-05" db="EMBL/GenBank/DDBJ databases">
        <title>Mycena genomes resolve the evolution of fungal bioluminescence.</title>
        <authorList>
            <person name="Tsai I.J."/>
        </authorList>
    </citation>
    <scope>NUCLEOTIDE SEQUENCE</scope>
    <source>
        <strain evidence="1">171206Taipei</strain>
    </source>
</reference>
<sequence>MLKASHSIRPSESLHPRQHFHWHMAHFLRVALAVSVTVLALLRIWPTTQWHCHFESEPIPHSDLRSADDPRLEAYGDPATAISCKSLSDQDSISLSLPSDAALLFFLSRGPISGQFRLSKDATALSNSVELTVSTEDASLEAQICRMGSDTANEHGLLLWANPEEPRPTIKVLITVQLPTYEFFYQDFSAHLPFFAYDIDDLWTQYAAFEILRLKTVDAEITYEGLLASSIFLQTSNANVSGFSDGYELDVCTSNAAIEAISRFQAEEPGQVLRLNLKTSIGQVKTHFDGVLSQSANRLAQYIALLLCFLHSRILFCSPTSTHLLARSSSSRVSPYQALTRHCT</sequence>
<dbReference type="RefSeq" id="XP_037214201.1">
    <property type="nucleotide sequence ID" value="XM_037369703.1"/>
</dbReference>
<organism evidence="1 2">
    <name type="scientific">Mycena indigotica</name>
    <dbReference type="NCBI Taxonomy" id="2126181"/>
    <lineage>
        <taxon>Eukaryota</taxon>
        <taxon>Fungi</taxon>
        <taxon>Dikarya</taxon>
        <taxon>Basidiomycota</taxon>
        <taxon>Agaricomycotina</taxon>
        <taxon>Agaricomycetes</taxon>
        <taxon>Agaricomycetidae</taxon>
        <taxon>Agaricales</taxon>
        <taxon>Marasmiineae</taxon>
        <taxon>Mycenaceae</taxon>
        <taxon>Mycena</taxon>
    </lineage>
</organism>
<proteinExistence type="predicted"/>
<keyword evidence="2" id="KW-1185">Reference proteome</keyword>
<dbReference type="Proteomes" id="UP000636479">
    <property type="component" value="Unassembled WGS sequence"/>
</dbReference>
<dbReference type="AlphaFoldDB" id="A0A8H6S188"/>
<name>A0A8H6S188_9AGAR</name>
<dbReference type="EMBL" id="JACAZF010000014">
    <property type="protein sequence ID" value="KAF7290841.1"/>
    <property type="molecule type" value="Genomic_DNA"/>
</dbReference>
<comment type="caution">
    <text evidence="1">The sequence shown here is derived from an EMBL/GenBank/DDBJ whole genome shotgun (WGS) entry which is preliminary data.</text>
</comment>
<evidence type="ECO:0000313" key="1">
    <source>
        <dbReference type="EMBL" id="KAF7290841.1"/>
    </source>
</evidence>
<dbReference type="OrthoDB" id="5570013at2759"/>
<dbReference type="GeneID" id="59352219"/>